<evidence type="ECO:0000313" key="10">
    <source>
        <dbReference type="Proteomes" id="UP001596989"/>
    </source>
</evidence>
<evidence type="ECO:0000259" key="8">
    <source>
        <dbReference type="Pfam" id="PF24517"/>
    </source>
</evidence>
<keyword evidence="4" id="KW-0732">Signal</keyword>
<evidence type="ECO:0000313" key="9">
    <source>
        <dbReference type="EMBL" id="MFD0958105.1"/>
    </source>
</evidence>
<reference evidence="10" key="1">
    <citation type="journal article" date="2019" name="Int. J. Syst. Evol. Microbiol.">
        <title>The Global Catalogue of Microorganisms (GCM) 10K type strain sequencing project: providing services to taxonomists for standard genome sequencing and annotation.</title>
        <authorList>
            <consortium name="The Broad Institute Genomics Platform"/>
            <consortium name="The Broad Institute Genome Sequencing Center for Infectious Disease"/>
            <person name="Wu L."/>
            <person name="Ma J."/>
        </authorList>
    </citation>
    <scope>NUCLEOTIDE SEQUENCE [LARGE SCALE GENOMIC DNA]</scope>
    <source>
        <strain evidence="10">CCUG 59129</strain>
    </source>
</reference>
<accession>A0ABW3HKT9</accession>
<dbReference type="Gene3D" id="1.50.10.100">
    <property type="entry name" value="Chondroitin AC/alginate lyase"/>
    <property type="match status" value="1"/>
</dbReference>
<gene>
    <name evidence="9" type="ORF">ACFQ2I_01740</name>
</gene>
<dbReference type="Pfam" id="PF24517">
    <property type="entry name" value="CBM96"/>
    <property type="match status" value="3"/>
</dbReference>
<dbReference type="Proteomes" id="UP001596989">
    <property type="component" value="Unassembled WGS sequence"/>
</dbReference>
<keyword evidence="5" id="KW-0574">Periplasm</keyword>
<keyword evidence="6" id="KW-0456">Lyase</keyword>
<evidence type="ECO:0000259" key="7">
    <source>
        <dbReference type="Pfam" id="PF07940"/>
    </source>
</evidence>
<dbReference type="InterPro" id="IPR012480">
    <property type="entry name" value="Hepar_II_III_C"/>
</dbReference>
<evidence type="ECO:0000256" key="6">
    <source>
        <dbReference type="ARBA" id="ARBA00023239"/>
    </source>
</evidence>
<dbReference type="InterPro" id="IPR008929">
    <property type="entry name" value="Chondroitin_lyas"/>
</dbReference>
<name>A0ABW3HKT9_9BACL</name>
<dbReference type="RefSeq" id="WP_377561748.1">
    <property type="nucleotide sequence ID" value="NZ_JBHTJZ010000004.1"/>
</dbReference>
<dbReference type="InterPro" id="IPR055372">
    <property type="entry name" value="CBM96"/>
</dbReference>
<comment type="subcellular location">
    <subcellularLocation>
        <location evidence="1">Periplasm</location>
    </subcellularLocation>
    <subcellularLocation>
        <location evidence="2">Secreted</location>
    </subcellularLocation>
</comment>
<evidence type="ECO:0000256" key="3">
    <source>
        <dbReference type="ARBA" id="ARBA00022525"/>
    </source>
</evidence>
<evidence type="ECO:0000256" key="2">
    <source>
        <dbReference type="ARBA" id="ARBA00004613"/>
    </source>
</evidence>
<dbReference type="Pfam" id="PF07940">
    <property type="entry name" value="Hepar_II_III_C"/>
    <property type="match status" value="1"/>
</dbReference>
<dbReference type="EMBL" id="JBHTJZ010000004">
    <property type="protein sequence ID" value="MFD0958105.1"/>
    <property type="molecule type" value="Genomic_DNA"/>
</dbReference>
<dbReference type="PANTHER" id="PTHR39210:SF1">
    <property type="entry name" value="HEPARIN-SULFATE LYASE"/>
    <property type="match status" value="1"/>
</dbReference>
<sequence>MKKELSLWLKLLIAILIVHTIGAAAVPGDGSQAKAASPGPDDGGLIAEDEMNSLSLVHASQDVAAIDSSVSPLVSPTDVEGDPFLFASNGGNPEIVYKKGDIRSFVLVAYRDPQSQGEGFSFSVSSDGAAFTSIEPAVVNEGASEGSLDRLVYEWHGAANANYLKLAWNGGSGTSALYASKIRIGYTGGVWTEDAGFRLTATSDLHQPGGWETRYAKLGAGAAPDLTVSIESGGGAPGSYVKLADQSAASEGMALIGQTVSLPDFFSGPEDFTVSLDYRLFGSGASQSHSLRLVILPVPVWNQLSQTANAADTYNPSSELYAYMLYDGTGSADHVKEWSRVTTEGQDIAAALQGYAGDDVVVAIAMEAASGHTDEAHIDNVEINAGEMTLSRPHFVAVKAIRDRLFGYRWASDVLQAYRDRYDIWLTRDIALIPDSSYIWENRFNDPDYNVPLVYEYMSYQDILASGYDYDTYYQIAEFESPGLDPGDPSDDYIISSQNTDPNVMDQITRGWYAKWITDHTNAAKYLAYLYILTGESAYAEKAAEIVNEFAAKYPQYEEHDVVEPARDFATRLFYSPLNEAAYFVTPMVFAVDSLYNSGEFNEADKAAIRTDMFYPATDAIKFSHRMNNFQVIQNTALGLTGYLYDDSGLISDALLGYAPSKQDGTALGMFDGLLELGVGEDGFWFEGSPSYHSFVLKHYIYLANAALRFGSEDRLNLYEGNERFKSMFDALLRLPYPDLTLQANNDSVYKPNLLTPMYLWMMETADRAYSDIDSSYREYMNQAYGMASVSRSDAELYSLLFGYAAIPETSEPFLLSDANMTGLGSLLTRNHVGGETYMSTLDYGPHTGGHDHYDKLNVTTYGNGRVWLDDLGMSPYGTVSAEQYYRKSAAHNTVVVPDKLQAGMGGSFLAQGHTRSMHFSAASADGIYPDVQQYRRAVIMVDDWMLDVFKLRTYDSITFDWFAHVPESSMNLSLPVTAASGMLGSSEGYPFIELQAEAFTSGNWHAEFTDAVDSQNRYRITMLNDAPMQVYESRSFGRANMPGVQTPVLTARQTVNGAGEFVALHEFSPGGSQGIASAQVTEEGVEVAMSSGESYHLQYDISHATEETSFKLVKQDSGGAVTRLEIANDNRLSLDGRIYASSDQVLSGLSVEHGSGGTVDIANTVQEDSNAQKTLTSFTFYYGAGTLNEVRVDGVPAGFSRDGDYVTVQAPMAARPTLRNRQFTLNASEDAYAKEVEPDRVLGHYTTLGLRNSGTSSASMAAYLKFDLGTYTGNQVNEAKLRFYAYDNAAPYNPIELAVYGIADNGWSEESLTWNNAPLLGKDQSGKTVVTDMGVSSWYIDKVSLADGNYSWFEVDVSAFVQEHGGGGEISFIVLPEDQGYSDWIFMTSKESGTRPPQLMLREHEDLAVVETGYIRGGQYEHQQMDGTVLAEVMDAPIADDDRITYMKFDMGGYSGSELGKGILQFRASAPGAVGSVAVSVYGITDDSWTESSLTWANSPNHAEGDTGITGVGDTAIPIATLYVDSEERTYAVDATRFLQGRLSSSHASFLLTDLQDGNVLVKVDGRLGPEPPVLSMYEPVKEEVQEAAFIWGGSYADGNYEYSSHLVVKNAAGTGADRKSYIKLDLSGLKTERVNRALLRLYGKNSTSPEATPVSAYGILDNNWLADAITFNAAPNHDPLSGNVTGIGTTAYLLDTVEVNGTAGYYEWDISDFLYTALKRGESELSVVLAIEEEYGTSYIDFNSHHGIIPPLLLLEH</sequence>
<dbReference type="Gene3D" id="2.70.98.70">
    <property type="match status" value="1"/>
</dbReference>
<dbReference type="SUPFAM" id="SSF48230">
    <property type="entry name" value="Chondroitin AC/alginate lyase"/>
    <property type="match status" value="1"/>
</dbReference>
<proteinExistence type="predicted"/>
<evidence type="ECO:0000256" key="1">
    <source>
        <dbReference type="ARBA" id="ARBA00004418"/>
    </source>
</evidence>
<dbReference type="NCBIfam" id="NF033679">
    <property type="entry name" value="DNRLRE_dom"/>
    <property type="match status" value="3"/>
</dbReference>
<dbReference type="PANTHER" id="PTHR39210">
    <property type="entry name" value="HEPARIN-SULFATE LYASE"/>
    <property type="match status" value="1"/>
</dbReference>
<evidence type="ECO:0000256" key="4">
    <source>
        <dbReference type="ARBA" id="ARBA00022729"/>
    </source>
</evidence>
<feature type="domain" description="Carbohydrate-binding module family 96" evidence="8">
    <location>
        <begin position="1223"/>
        <end position="1403"/>
    </location>
</feature>
<feature type="domain" description="Carbohydrate-binding module family 96" evidence="8">
    <location>
        <begin position="1585"/>
        <end position="1748"/>
    </location>
</feature>
<feature type="domain" description="Carbohydrate-binding module family 96" evidence="8">
    <location>
        <begin position="1414"/>
        <end position="1566"/>
    </location>
</feature>
<evidence type="ECO:0000256" key="5">
    <source>
        <dbReference type="ARBA" id="ARBA00022764"/>
    </source>
</evidence>
<comment type="caution">
    <text evidence="9">The sequence shown here is derived from an EMBL/GenBank/DDBJ whole genome shotgun (WGS) entry which is preliminary data.</text>
</comment>
<organism evidence="9 10">
    <name type="scientific">Paenibacillus chungangensis</name>
    <dbReference type="NCBI Taxonomy" id="696535"/>
    <lineage>
        <taxon>Bacteria</taxon>
        <taxon>Bacillati</taxon>
        <taxon>Bacillota</taxon>
        <taxon>Bacilli</taxon>
        <taxon>Bacillales</taxon>
        <taxon>Paenibacillaceae</taxon>
        <taxon>Paenibacillus</taxon>
    </lineage>
</organism>
<protein>
    <submittedName>
        <fullName evidence="9">DNRLRE domain-containing protein</fullName>
    </submittedName>
</protein>
<keyword evidence="3" id="KW-0964">Secreted</keyword>
<keyword evidence="10" id="KW-1185">Reference proteome</keyword>
<feature type="domain" description="Heparinase II/III-like C-terminal" evidence="7">
    <location>
        <begin position="841"/>
        <end position="949"/>
    </location>
</feature>